<feature type="compositionally biased region" description="Gly residues" evidence="1">
    <location>
        <begin position="124"/>
        <end position="165"/>
    </location>
</feature>
<evidence type="ECO:0000256" key="2">
    <source>
        <dbReference type="SAM" id="Phobius"/>
    </source>
</evidence>
<evidence type="ECO:0000313" key="3">
    <source>
        <dbReference type="EMBL" id="MEW2360683.1"/>
    </source>
</evidence>
<name>A0ABV3LMK7_9ACTN</name>
<reference evidence="3 4" key="1">
    <citation type="submission" date="2024-06" db="EMBL/GenBank/DDBJ databases">
        <title>The Natural Products Discovery Center: Release of the First 8490 Sequenced Strains for Exploring Actinobacteria Biosynthetic Diversity.</title>
        <authorList>
            <person name="Kalkreuter E."/>
            <person name="Kautsar S.A."/>
            <person name="Yang D."/>
            <person name="Bader C.D."/>
            <person name="Teijaro C.N."/>
            <person name="Fluegel L."/>
            <person name="Davis C.M."/>
            <person name="Simpson J.R."/>
            <person name="Lauterbach L."/>
            <person name="Steele A.D."/>
            <person name="Gui C."/>
            <person name="Meng S."/>
            <person name="Li G."/>
            <person name="Viehrig K."/>
            <person name="Ye F."/>
            <person name="Su P."/>
            <person name="Kiefer A.F."/>
            <person name="Nichols A."/>
            <person name="Cepeda A.J."/>
            <person name="Yan W."/>
            <person name="Fan B."/>
            <person name="Jiang Y."/>
            <person name="Adhikari A."/>
            <person name="Zheng C.-J."/>
            <person name="Schuster L."/>
            <person name="Cowan T.M."/>
            <person name="Smanski M.J."/>
            <person name="Chevrette M.G."/>
            <person name="De Carvalho L.P.S."/>
            <person name="Shen B."/>
        </authorList>
    </citation>
    <scope>NUCLEOTIDE SEQUENCE [LARGE SCALE GENOMIC DNA]</scope>
    <source>
        <strain evidence="3 4">NPDC047833</strain>
    </source>
</reference>
<feature type="compositionally biased region" description="Low complexity" evidence="1">
    <location>
        <begin position="227"/>
        <end position="254"/>
    </location>
</feature>
<feature type="compositionally biased region" description="Gly residues" evidence="1">
    <location>
        <begin position="191"/>
        <end position="206"/>
    </location>
</feature>
<comment type="caution">
    <text evidence="3">The sequence shown here is derived from an EMBL/GenBank/DDBJ whole genome shotgun (WGS) entry which is preliminary data.</text>
</comment>
<feature type="transmembrane region" description="Helical" evidence="2">
    <location>
        <begin position="400"/>
        <end position="421"/>
    </location>
</feature>
<dbReference type="EMBL" id="JBEYRS010000001">
    <property type="protein sequence ID" value="MEW2360683.1"/>
    <property type="molecule type" value="Genomic_DNA"/>
</dbReference>
<sequence>MSRETDSSSSGPQGRGGAAYPSGTPPYGSPAQGAAADGGADGGRPGEPETQTTLTTRIRINIPGSRPIPPVVMRTPVGDEGGSRGDASRADDESRRDGAPGAPGAADAGGAGLGGAPAASHASGGSGAGSQGSGSGSGAGSASGAGGTGGSGGPGGPGGSGGSGGSEEKTSDWFAPRRPARSESGGAPANGAGGAGGSGTPGGSGSGSFDVSGAVASGPLGSGSPQGGDLPYFSQGPGAGSAGSQAPQDARGPAGPTGGPVTGDSPLAAPGARPSGPGGGSGNPAGGPPRSGAMSDDTAILTPQKAGPGSPPPGGPRPPAGGPGSLPGGPGAPTPGTNVSGDTLTSGIPVVPPTQDNSPFPVGPQSDGAMAHTPPKLPEPVRSDVPPAAPAKKKKGRNKLVLLAVAAVVVACGAYGAGLLMNHADVPKGTTVLGVDIGGGTRDEAVKKLDDALGARVTKPLKLSVDGETVTLKPDQAGLTLDSQATVRAAAGSDYNPVTVIGSLLGNQRVVEPVMPVDEEKLAAALERAAGGSGSAQDGTVKFLPGKAVPVYGKVGKGIDADASTTAVAQAYKKQVETGSAGAVQVPVTTRKPTVSKAEVDKFMTRFAKPAMSANVTIKAGGREIPFGPARSLPKILEARATDHGTLQPYYNLEELKKLYGNVFDGVLIQRGTGDKTPVQPTDVAGAMNKALVGKTPAERVGVIETNAD</sequence>
<feature type="compositionally biased region" description="Basic and acidic residues" evidence="1">
    <location>
        <begin position="81"/>
        <end position="98"/>
    </location>
</feature>
<feature type="compositionally biased region" description="Gly residues" evidence="1">
    <location>
        <begin position="322"/>
        <end position="331"/>
    </location>
</feature>
<keyword evidence="2" id="KW-1133">Transmembrane helix</keyword>
<evidence type="ECO:0000256" key="1">
    <source>
        <dbReference type="SAM" id="MobiDB-lite"/>
    </source>
</evidence>
<organism evidence="3 4">
    <name type="scientific">Streptomyces huasconensis</name>
    <dbReference type="NCBI Taxonomy" id="1854574"/>
    <lineage>
        <taxon>Bacteria</taxon>
        <taxon>Bacillati</taxon>
        <taxon>Actinomycetota</taxon>
        <taxon>Actinomycetes</taxon>
        <taxon>Kitasatosporales</taxon>
        <taxon>Streptomycetaceae</taxon>
        <taxon>Streptomyces</taxon>
    </lineage>
</organism>
<evidence type="ECO:0000313" key="4">
    <source>
        <dbReference type="Proteomes" id="UP001553843"/>
    </source>
</evidence>
<feature type="compositionally biased region" description="Low complexity" evidence="1">
    <location>
        <begin position="262"/>
        <end position="275"/>
    </location>
</feature>
<dbReference type="RefSeq" id="WP_359776836.1">
    <property type="nucleotide sequence ID" value="NZ_JBEYRR010000003.1"/>
</dbReference>
<dbReference type="Proteomes" id="UP001553843">
    <property type="component" value="Unassembled WGS sequence"/>
</dbReference>
<evidence type="ECO:0008006" key="5">
    <source>
        <dbReference type="Google" id="ProtNLM"/>
    </source>
</evidence>
<proteinExistence type="predicted"/>
<feature type="compositionally biased region" description="Low complexity" evidence="1">
    <location>
        <begin position="207"/>
        <end position="219"/>
    </location>
</feature>
<keyword evidence="2" id="KW-0472">Membrane</keyword>
<keyword evidence="4" id="KW-1185">Reference proteome</keyword>
<protein>
    <recommendedName>
        <fullName evidence="5">Peptidoglycan binding domain-containing protein</fullName>
    </recommendedName>
</protein>
<gene>
    <name evidence="3" type="ORF">AB0887_01730</name>
</gene>
<feature type="compositionally biased region" description="Polar residues" evidence="1">
    <location>
        <begin position="49"/>
        <end position="58"/>
    </location>
</feature>
<feature type="compositionally biased region" description="Gly residues" evidence="1">
    <location>
        <begin position="276"/>
        <end position="285"/>
    </location>
</feature>
<feature type="compositionally biased region" description="Pro residues" evidence="1">
    <location>
        <begin position="309"/>
        <end position="321"/>
    </location>
</feature>
<feature type="region of interest" description="Disordered" evidence="1">
    <location>
        <begin position="1"/>
        <end position="394"/>
    </location>
</feature>
<keyword evidence="2" id="KW-0812">Transmembrane</keyword>
<accession>A0ABV3LMK7</accession>